<dbReference type="Gene3D" id="1.10.10.10">
    <property type="entry name" value="Winged helix-like DNA-binding domain superfamily/Winged helix DNA-binding domain"/>
    <property type="match status" value="1"/>
</dbReference>
<name>A0A4U3FHE0_9GAMM</name>
<dbReference type="CDD" id="cd00383">
    <property type="entry name" value="trans_reg_C"/>
    <property type="match status" value="1"/>
</dbReference>
<dbReference type="OrthoDB" id="7003224at2"/>
<organism evidence="6 7">
    <name type="scientific">Erwinia persicina</name>
    <dbReference type="NCBI Taxonomy" id="55211"/>
    <lineage>
        <taxon>Bacteria</taxon>
        <taxon>Pseudomonadati</taxon>
        <taxon>Pseudomonadota</taxon>
        <taxon>Gammaproteobacteria</taxon>
        <taxon>Enterobacterales</taxon>
        <taxon>Erwiniaceae</taxon>
        <taxon>Erwinia</taxon>
    </lineage>
</organism>
<dbReference type="EMBL" id="QGAC01000005">
    <property type="protein sequence ID" value="TKJ92482.1"/>
    <property type="molecule type" value="Genomic_DNA"/>
</dbReference>
<gene>
    <name evidence="6" type="ORF">EpCFBP13511_06660</name>
</gene>
<keyword evidence="4" id="KW-0812">Transmembrane</keyword>
<keyword evidence="4" id="KW-0472">Membrane</keyword>
<feature type="region of interest" description="Disordered" evidence="3">
    <location>
        <begin position="112"/>
        <end position="137"/>
    </location>
</feature>
<dbReference type="InterPro" id="IPR001867">
    <property type="entry name" value="OmpR/PhoB-type_DNA-bd"/>
</dbReference>
<evidence type="ECO:0000259" key="5">
    <source>
        <dbReference type="PROSITE" id="PS51755"/>
    </source>
</evidence>
<dbReference type="PROSITE" id="PS51755">
    <property type="entry name" value="OMPR_PHOB"/>
    <property type="match status" value="1"/>
</dbReference>
<accession>A0A4U3FHE0</accession>
<dbReference type="InterPro" id="IPR016032">
    <property type="entry name" value="Sig_transdc_resp-reg_C-effctor"/>
</dbReference>
<evidence type="ECO:0000256" key="4">
    <source>
        <dbReference type="SAM" id="Phobius"/>
    </source>
</evidence>
<dbReference type="AlphaFoldDB" id="A0A4U3FHE0"/>
<evidence type="ECO:0000313" key="7">
    <source>
        <dbReference type="Proteomes" id="UP000306393"/>
    </source>
</evidence>
<keyword evidence="4" id="KW-1133">Transmembrane helix</keyword>
<evidence type="ECO:0000313" key="6">
    <source>
        <dbReference type="EMBL" id="TKJ92482.1"/>
    </source>
</evidence>
<reference evidence="6 7" key="1">
    <citation type="journal article" date="2019" name="Sci. Rep.">
        <title>Differences in resource use lead to coexistence of seed-transmitted microbial populations.</title>
        <authorList>
            <person name="Torres-Cortes G."/>
            <person name="Garcia B.J."/>
            <person name="Compant S."/>
            <person name="Rezki S."/>
            <person name="Jones P."/>
            <person name="Preveaux A."/>
            <person name="Briand M."/>
            <person name="Roulet A."/>
            <person name="Bouchez O."/>
            <person name="Jacobson D."/>
            <person name="Barret M."/>
        </authorList>
    </citation>
    <scope>NUCLEOTIDE SEQUENCE [LARGE SCALE GENOMIC DNA]</scope>
    <source>
        <strain evidence="6 7">CFBP13511</strain>
    </source>
</reference>
<evidence type="ECO:0000256" key="3">
    <source>
        <dbReference type="SAM" id="MobiDB-lite"/>
    </source>
</evidence>
<evidence type="ECO:0000256" key="1">
    <source>
        <dbReference type="ARBA" id="ARBA00023125"/>
    </source>
</evidence>
<dbReference type="STRING" id="1219360.GCA_001571305_01528"/>
<sequence>MKYIINDKFIFNPNDLVLFDSKHPEIVTKIKKPVGRLLLELLHNNKINVSRDYLLEKVWSTNMFTASNAGLNNYISELRKAFSLVGCEDDIIITLPKFGFRFEADVASYSLSEDHSDDNNLSNDAEPSEPDEKIQPKKSFPPKAIKFLLIASGIMVIIIFLWMVLKKDEVHRLEKIAKVGQCDIYSMSKVYFKDETISYIKKTLDHEGFDCTNRQLDVFYIEDRINRKRVRADLVSVCARNPDQNYNFCFNVKNQRNNAK</sequence>
<proteinExistence type="predicted"/>
<protein>
    <submittedName>
        <fullName evidence="6">Transcriptional regulator</fullName>
    </submittedName>
</protein>
<dbReference type="GO" id="GO:0006355">
    <property type="term" value="P:regulation of DNA-templated transcription"/>
    <property type="evidence" value="ECO:0007669"/>
    <property type="project" value="InterPro"/>
</dbReference>
<dbReference type="Pfam" id="PF00486">
    <property type="entry name" value="Trans_reg_C"/>
    <property type="match status" value="1"/>
</dbReference>
<dbReference type="RefSeq" id="WP_137268948.1">
    <property type="nucleotide sequence ID" value="NZ_QGAC01000005.1"/>
</dbReference>
<feature type="domain" description="OmpR/PhoB-type" evidence="5">
    <location>
        <begin position="1"/>
        <end position="104"/>
    </location>
</feature>
<dbReference type="Proteomes" id="UP000306393">
    <property type="component" value="Unassembled WGS sequence"/>
</dbReference>
<feature type="transmembrane region" description="Helical" evidence="4">
    <location>
        <begin position="147"/>
        <end position="165"/>
    </location>
</feature>
<keyword evidence="1 2" id="KW-0238">DNA-binding</keyword>
<dbReference type="SUPFAM" id="SSF46894">
    <property type="entry name" value="C-terminal effector domain of the bipartite response regulators"/>
    <property type="match status" value="1"/>
</dbReference>
<dbReference type="GO" id="GO:0003677">
    <property type="term" value="F:DNA binding"/>
    <property type="evidence" value="ECO:0007669"/>
    <property type="project" value="UniProtKB-UniRule"/>
</dbReference>
<dbReference type="GO" id="GO:0000160">
    <property type="term" value="P:phosphorelay signal transduction system"/>
    <property type="evidence" value="ECO:0007669"/>
    <property type="project" value="InterPro"/>
</dbReference>
<dbReference type="SMART" id="SM00862">
    <property type="entry name" value="Trans_reg_C"/>
    <property type="match status" value="1"/>
</dbReference>
<dbReference type="InterPro" id="IPR036388">
    <property type="entry name" value="WH-like_DNA-bd_sf"/>
</dbReference>
<evidence type="ECO:0000256" key="2">
    <source>
        <dbReference type="PROSITE-ProRule" id="PRU01091"/>
    </source>
</evidence>
<comment type="caution">
    <text evidence="6">The sequence shown here is derived from an EMBL/GenBank/DDBJ whole genome shotgun (WGS) entry which is preliminary data.</text>
</comment>
<feature type="DNA-binding region" description="OmpR/PhoB-type" evidence="2">
    <location>
        <begin position="1"/>
        <end position="104"/>
    </location>
</feature>